<keyword evidence="3" id="KW-1185">Reference proteome</keyword>
<proteinExistence type="predicted"/>
<protein>
    <submittedName>
        <fullName evidence="2">Uncharacterized protein</fullName>
    </submittedName>
</protein>
<evidence type="ECO:0000256" key="1">
    <source>
        <dbReference type="SAM" id="MobiDB-lite"/>
    </source>
</evidence>
<feature type="region of interest" description="Disordered" evidence="1">
    <location>
        <begin position="396"/>
        <end position="423"/>
    </location>
</feature>
<organism evidence="2 3">
    <name type="scientific">Apiotrichum porosum</name>
    <dbReference type="NCBI Taxonomy" id="105984"/>
    <lineage>
        <taxon>Eukaryota</taxon>
        <taxon>Fungi</taxon>
        <taxon>Dikarya</taxon>
        <taxon>Basidiomycota</taxon>
        <taxon>Agaricomycotina</taxon>
        <taxon>Tremellomycetes</taxon>
        <taxon>Trichosporonales</taxon>
        <taxon>Trichosporonaceae</taxon>
        <taxon>Apiotrichum</taxon>
    </lineage>
</organism>
<dbReference type="RefSeq" id="XP_028476142.1">
    <property type="nucleotide sequence ID" value="XM_028623209.1"/>
</dbReference>
<dbReference type="GeneID" id="39592413"/>
<dbReference type="Proteomes" id="UP000279236">
    <property type="component" value="Unassembled WGS sequence"/>
</dbReference>
<dbReference type="OrthoDB" id="2507647at2759"/>
<dbReference type="EMBL" id="RSCE01000006">
    <property type="protein sequence ID" value="RSH81687.1"/>
    <property type="molecule type" value="Genomic_DNA"/>
</dbReference>
<feature type="compositionally biased region" description="Acidic residues" evidence="1">
    <location>
        <begin position="400"/>
        <end position="412"/>
    </location>
</feature>
<gene>
    <name evidence="2" type="ORF">EHS24_007870</name>
</gene>
<sequence>MPGSHAIIDLSSPTPSPEPVSRESTGQAAYRPSASSSRAQSTHPVSPAPRAPPTPSRAAGAARPRFTEPDVIELSDSDDDDVQITGSNAGPSRPIAHLPPRRAAAAARLTNNDQFRDAMDPRPLANRTNDGSGLDATLAHRAAELNELDQLEAEVGEAGPARLRNVLSPPPDAPLPRMGFGGAVFRGGNRQVRFEPGRPAQRFRIDRNGDEAIEAEPERRQPRRGVPMRVPDDGAGGAPINAPTAAGQWRVNLNLAGLGGYFLNRDGLMGALLDRGPVGLGLGLFGVGVGRVGRAPHNDDVPTILAKVVPSVIPPAPKGFTHTWDAEEIDTEVNGSTAIELDGAGQVVPIKKRQPYLACACCPEPLRVLSAARSDKDRVWALRCGHLVDERCLDTLGSGSDDEDDPPLLDDEPLSKKRRPARKAKKVQPVKEYTWECPVTGCARQHVSVFVDGVWKPKEGAGAVQIYV</sequence>
<evidence type="ECO:0000313" key="2">
    <source>
        <dbReference type="EMBL" id="RSH81687.1"/>
    </source>
</evidence>
<evidence type="ECO:0000313" key="3">
    <source>
        <dbReference type="Proteomes" id="UP000279236"/>
    </source>
</evidence>
<comment type="caution">
    <text evidence="2">The sequence shown here is derived from an EMBL/GenBank/DDBJ whole genome shotgun (WGS) entry which is preliminary data.</text>
</comment>
<feature type="compositionally biased region" description="Acidic residues" evidence="1">
    <location>
        <begin position="70"/>
        <end position="82"/>
    </location>
</feature>
<feature type="region of interest" description="Disordered" evidence="1">
    <location>
        <begin position="1"/>
        <end position="97"/>
    </location>
</feature>
<accession>A0A427XS90</accession>
<reference evidence="2 3" key="1">
    <citation type="submission" date="2018-11" db="EMBL/GenBank/DDBJ databases">
        <title>Genome sequence of Apiotrichum porosum DSM 27194.</title>
        <authorList>
            <person name="Aliyu H."/>
            <person name="Gorte O."/>
            <person name="Ochsenreither K."/>
        </authorList>
    </citation>
    <scope>NUCLEOTIDE SEQUENCE [LARGE SCALE GENOMIC DNA]</scope>
    <source>
        <strain evidence="2 3">DSM 27194</strain>
    </source>
</reference>
<dbReference type="AlphaFoldDB" id="A0A427XS90"/>
<name>A0A427XS90_9TREE</name>
<feature type="compositionally biased region" description="Pro residues" evidence="1">
    <location>
        <begin position="46"/>
        <end position="55"/>
    </location>
</feature>
<dbReference type="STRING" id="105984.A0A427XS90"/>
<feature type="compositionally biased region" description="Low complexity" evidence="1">
    <location>
        <begin position="27"/>
        <end position="41"/>
    </location>
</feature>